<evidence type="ECO:0000256" key="1">
    <source>
        <dbReference type="SAM" id="Phobius"/>
    </source>
</evidence>
<organism evidence="2 3">
    <name type="scientific">Rhizophagus irregularis</name>
    <dbReference type="NCBI Taxonomy" id="588596"/>
    <lineage>
        <taxon>Eukaryota</taxon>
        <taxon>Fungi</taxon>
        <taxon>Fungi incertae sedis</taxon>
        <taxon>Mucoromycota</taxon>
        <taxon>Glomeromycotina</taxon>
        <taxon>Glomeromycetes</taxon>
        <taxon>Glomerales</taxon>
        <taxon>Glomeraceae</taxon>
        <taxon>Rhizophagus</taxon>
    </lineage>
</organism>
<evidence type="ECO:0000313" key="2">
    <source>
        <dbReference type="EMBL" id="PKK60383.1"/>
    </source>
</evidence>
<comment type="caution">
    <text evidence="2">The sequence shown here is derived from an EMBL/GenBank/DDBJ whole genome shotgun (WGS) entry which is preliminary data.</text>
</comment>
<reference evidence="2 3" key="2">
    <citation type="submission" date="2017-10" db="EMBL/GenBank/DDBJ databases">
        <title>Extensive intraspecific genome diversity in a model arbuscular mycorrhizal fungus.</title>
        <authorList>
            <person name="Chen E.C.H."/>
            <person name="Morin E."/>
            <person name="Baudet D."/>
            <person name="Noel J."/>
            <person name="Ndikumana S."/>
            <person name="Charron P."/>
            <person name="St-Onge C."/>
            <person name="Giorgi J."/>
            <person name="Grigoriev I.V."/>
            <person name="Roux C."/>
            <person name="Martin F.M."/>
            <person name="Corradi N."/>
        </authorList>
    </citation>
    <scope>NUCLEOTIDE SEQUENCE [LARGE SCALE GENOMIC DNA]</scope>
    <source>
        <strain evidence="2 3">C2</strain>
    </source>
</reference>
<keyword evidence="1" id="KW-1133">Transmembrane helix</keyword>
<keyword evidence="1" id="KW-0472">Membrane</keyword>
<sequence length="70" mass="8250">MPIWYPVPSALVGFLDVGHHFFFVGRYLAVDQRRRLGYKPDFKAASSDLKYWNPRQVNFSFTIESQKPKK</sequence>
<evidence type="ECO:0000313" key="3">
    <source>
        <dbReference type="Proteomes" id="UP000233469"/>
    </source>
</evidence>
<proteinExistence type="predicted"/>
<dbReference type="EMBL" id="LLXL01002608">
    <property type="protein sequence ID" value="PKK60383.1"/>
    <property type="molecule type" value="Genomic_DNA"/>
</dbReference>
<name>A0A2N1MFG4_9GLOM</name>
<dbReference type="AlphaFoldDB" id="A0A2N1MFG4"/>
<accession>A0A2N1MFG4</accession>
<keyword evidence="1" id="KW-0812">Transmembrane</keyword>
<protein>
    <submittedName>
        <fullName evidence="2">Uncharacterized protein</fullName>
    </submittedName>
</protein>
<feature type="transmembrane region" description="Helical" evidence="1">
    <location>
        <begin position="6"/>
        <end position="29"/>
    </location>
</feature>
<reference evidence="2 3" key="1">
    <citation type="submission" date="2016-04" db="EMBL/GenBank/DDBJ databases">
        <title>Genome analyses suggest a sexual origin of heterokaryosis in a supposedly ancient asexual fungus.</title>
        <authorList>
            <person name="Ropars J."/>
            <person name="Sedzielewska K."/>
            <person name="Noel J."/>
            <person name="Charron P."/>
            <person name="Farinelli L."/>
            <person name="Marton T."/>
            <person name="Kruger M."/>
            <person name="Pelin A."/>
            <person name="Brachmann A."/>
            <person name="Corradi N."/>
        </authorList>
    </citation>
    <scope>NUCLEOTIDE SEQUENCE [LARGE SCALE GENOMIC DNA]</scope>
    <source>
        <strain evidence="2 3">C2</strain>
    </source>
</reference>
<dbReference type="Proteomes" id="UP000233469">
    <property type="component" value="Unassembled WGS sequence"/>
</dbReference>
<gene>
    <name evidence="2" type="ORF">RhiirC2_793403</name>
</gene>